<evidence type="ECO:0000259" key="1">
    <source>
        <dbReference type="Pfam" id="PF01636"/>
    </source>
</evidence>
<keyword evidence="2" id="KW-0418">Kinase</keyword>
<dbReference type="GO" id="GO:0016301">
    <property type="term" value="F:kinase activity"/>
    <property type="evidence" value="ECO:0007669"/>
    <property type="project" value="UniProtKB-KW"/>
</dbReference>
<dbReference type="Pfam" id="PF01636">
    <property type="entry name" value="APH"/>
    <property type="match status" value="1"/>
</dbReference>
<name>A0A1H1L239_9ACTN</name>
<dbReference type="InterPro" id="IPR002575">
    <property type="entry name" value="Aminoglycoside_PTrfase"/>
</dbReference>
<proteinExistence type="predicted"/>
<dbReference type="AlphaFoldDB" id="A0A1H1L239"/>
<protein>
    <submittedName>
        <fullName evidence="2">Ser/Thr protein kinase RdoA involved in Cpx stress response, MazF antagonist</fullName>
    </submittedName>
</protein>
<accession>A0A1H1L239</accession>
<dbReference type="InterPro" id="IPR011009">
    <property type="entry name" value="Kinase-like_dom_sf"/>
</dbReference>
<gene>
    <name evidence="2" type="ORF">SAMN04489717_0058</name>
</gene>
<keyword evidence="3" id="KW-1185">Reference proteome</keyword>
<reference evidence="2 3" key="1">
    <citation type="submission" date="2016-10" db="EMBL/GenBank/DDBJ databases">
        <authorList>
            <person name="de Groot N.N."/>
        </authorList>
    </citation>
    <scope>NUCLEOTIDE SEQUENCE [LARGE SCALE GENOMIC DNA]</scope>
    <source>
        <strain evidence="2 3">DSM 22024</strain>
    </source>
</reference>
<dbReference type="Proteomes" id="UP000198983">
    <property type="component" value="Chromosome I"/>
</dbReference>
<evidence type="ECO:0000313" key="2">
    <source>
        <dbReference type="EMBL" id="SDR68648.1"/>
    </source>
</evidence>
<sequence>MERCDPLMSDNIRLSGTTVNADAQRRPCSMTDIRARVERALDQPSTEWIKPDTGLSAAERYLVTLKDGSGVFVKAATDDETERWLRTEYLALRHAPERFTPQVVAWLDEHGKHPVLVVEDLGRAHWPAGHEGVDWRDGDIDRVLAAVAALSAVRAPDAFEPTPRRPAYWPTLLGKGSDRAAFLDLGLCSVGWLTRAAAVLTDAEASLDDSGDSLVHGDLRSDNICVADDRVIFVDWSHASRGSAEHDLALLLPTLHLEGGPAPYDVLPKAGGWAAAGAALLARRVLDEPGTPDWLVSVFVRLIAIDLAWAASCLGLPQPDGIDWRSI</sequence>
<dbReference type="EMBL" id="LT629732">
    <property type="protein sequence ID" value="SDR68648.1"/>
    <property type="molecule type" value="Genomic_DNA"/>
</dbReference>
<dbReference type="SUPFAM" id="SSF56112">
    <property type="entry name" value="Protein kinase-like (PK-like)"/>
    <property type="match status" value="1"/>
</dbReference>
<dbReference type="STRING" id="117157.SAMN04489717_0058"/>
<feature type="domain" description="Aminoglycoside phosphotransferase" evidence="1">
    <location>
        <begin position="52"/>
        <end position="274"/>
    </location>
</feature>
<evidence type="ECO:0000313" key="3">
    <source>
        <dbReference type="Proteomes" id="UP000198983"/>
    </source>
</evidence>
<keyword evidence="2" id="KW-0808">Transferase</keyword>
<organism evidence="2 3">
    <name type="scientific">Actinopolymorpha singaporensis</name>
    <dbReference type="NCBI Taxonomy" id="117157"/>
    <lineage>
        <taxon>Bacteria</taxon>
        <taxon>Bacillati</taxon>
        <taxon>Actinomycetota</taxon>
        <taxon>Actinomycetes</taxon>
        <taxon>Propionibacteriales</taxon>
        <taxon>Actinopolymorphaceae</taxon>
        <taxon>Actinopolymorpha</taxon>
    </lineage>
</organism>
<dbReference type="Gene3D" id="3.90.1200.10">
    <property type="match status" value="1"/>
</dbReference>